<dbReference type="OMA" id="KNESDCY"/>
<evidence type="ECO:0000313" key="3">
    <source>
        <dbReference type="Proteomes" id="UP000019103"/>
    </source>
</evidence>
<sequence>MLKKDLFLFFLFFCFFLQQKNILCSYKECSLLTDDIRILSYCKNESKCFIKNFNNSEYSSITCICKKYLNESFFAGPDCSIRVPYHYKKKKNLNLKKKKKKKKKKNNEVHNTSWIEDLLKLNTWKNEENRVGKLCINPQCS</sequence>
<dbReference type="Proteomes" id="UP000019103">
    <property type="component" value="Unassembled WGS sequence"/>
</dbReference>
<keyword evidence="1" id="KW-0732">Signal</keyword>
<dbReference type="OrthoDB" id="365216at2759"/>
<feature type="chain" id="PRO_5004844579" description="EGF-like domain-containing protein" evidence="1">
    <location>
        <begin position="23"/>
        <end position="141"/>
    </location>
</feature>
<evidence type="ECO:0000256" key="1">
    <source>
        <dbReference type="SAM" id="SignalP"/>
    </source>
</evidence>
<reference evidence="2 3" key="1">
    <citation type="submission" date="2013-02" db="EMBL/GenBank/DDBJ databases">
        <title>The Genome Annotation of Plasmodium falciparum Palo Alto/Uganda.</title>
        <authorList>
            <consortium name="The Broad Institute Genome Sequencing Platform"/>
            <consortium name="The Broad Institute Genome Sequencing Center for Infectious Disease"/>
            <person name="Neafsey D."/>
            <person name="Hoffman S."/>
            <person name="Volkman S."/>
            <person name="Rosenthal P."/>
            <person name="Walker B."/>
            <person name="Young S.K."/>
            <person name="Zeng Q."/>
            <person name="Gargeya S."/>
            <person name="Fitzgerald M."/>
            <person name="Haas B."/>
            <person name="Abouelleil A."/>
            <person name="Allen A.W."/>
            <person name="Alvarado L."/>
            <person name="Arachchi H.M."/>
            <person name="Berlin A.M."/>
            <person name="Chapman S.B."/>
            <person name="Gainer-Dewar J."/>
            <person name="Goldberg J."/>
            <person name="Griggs A."/>
            <person name="Gujja S."/>
            <person name="Hansen M."/>
            <person name="Howarth C."/>
            <person name="Imamovic A."/>
            <person name="Ireland A."/>
            <person name="Larimer J."/>
            <person name="McCowan C."/>
            <person name="Murphy C."/>
            <person name="Pearson M."/>
            <person name="Poon T.W."/>
            <person name="Priest M."/>
            <person name="Roberts A."/>
            <person name="Saif S."/>
            <person name="Shea T."/>
            <person name="Sisk P."/>
            <person name="Sykes S."/>
            <person name="Wortman J."/>
            <person name="Nusbaum C."/>
            <person name="Birren B."/>
        </authorList>
    </citation>
    <scope>NUCLEOTIDE SEQUENCE [LARGE SCALE GENOMIC DNA]</scope>
    <source>
        <strain evidence="2 3">Palo Alto/Uganda</strain>
    </source>
</reference>
<evidence type="ECO:0000313" key="2">
    <source>
        <dbReference type="EMBL" id="ETW55470.1"/>
    </source>
</evidence>
<accession>W4IZT4</accession>
<protein>
    <recommendedName>
        <fullName evidence="4">EGF-like domain-containing protein</fullName>
    </recommendedName>
</protein>
<reference evidence="2 3" key="2">
    <citation type="submission" date="2013-02" db="EMBL/GenBank/DDBJ databases">
        <title>The Genome Sequence of Plasmodium falciparum Palo Alto/Uganda.</title>
        <authorList>
            <consortium name="The Broad Institute Genome Sequencing Platform"/>
            <consortium name="The Broad Institute Genome Sequencing Center for Infectious Disease"/>
            <person name="Neafsey D."/>
            <person name="Cheeseman I."/>
            <person name="Volkman S."/>
            <person name="Adams J."/>
            <person name="Walker B."/>
            <person name="Young S.K."/>
            <person name="Zeng Q."/>
            <person name="Gargeya S."/>
            <person name="Fitzgerald M."/>
            <person name="Haas B."/>
            <person name="Abouelleil A."/>
            <person name="Alvarado L."/>
            <person name="Arachchi H.M."/>
            <person name="Berlin A.M."/>
            <person name="Chapman S.B."/>
            <person name="Dewar J."/>
            <person name="Goldberg J."/>
            <person name="Griggs A."/>
            <person name="Gujja S."/>
            <person name="Hansen M."/>
            <person name="Howarth C."/>
            <person name="Imamovic A."/>
            <person name="Larimer J."/>
            <person name="McCowan C."/>
            <person name="Murphy C."/>
            <person name="Neiman D."/>
            <person name="Pearson M."/>
            <person name="Priest M."/>
            <person name="Roberts A."/>
            <person name="Saif S."/>
            <person name="Shea T."/>
            <person name="Sisk P."/>
            <person name="Sykes S."/>
            <person name="Wortman J."/>
            <person name="Nusbaum C."/>
            <person name="Birren B."/>
        </authorList>
    </citation>
    <scope>NUCLEOTIDE SEQUENCE [LARGE SCALE GENOMIC DNA]</scope>
    <source>
        <strain evidence="2 3">Palo Alto/Uganda</strain>
    </source>
</reference>
<dbReference type="AlphaFoldDB" id="W4IZT4"/>
<name>W4IZT4_PLAFP</name>
<organism evidence="2 3">
    <name type="scientific">Plasmodium falciparum (isolate Palo Alto / Uganda)</name>
    <dbReference type="NCBI Taxonomy" id="57270"/>
    <lineage>
        <taxon>Eukaryota</taxon>
        <taxon>Sar</taxon>
        <taxon>Alveolata</taxon>
        <taxon>Apicomplexa</taxon>
        <taxon>Aconoidasida</taxon>
        <taxon>Haemosporida</taxon>
        <taxon>Plasmodiidae</taxon>
        <taxon>Plasmodium</taxon>
        <taxon>Plasmodium (Laverania)</taxon>
    </lineage>
</organism>
<gene>
    <name evidence="2" type="ORF">PFUGPA_02629</name>
</gene>
<feature type="signal peptide" evidence="1">
    <location>
        <begin position="1"/>
        <end position="22"/>
    </location>
</feature>
<evidence type="ECO:0008006" key="4">
    <source>
        <dbReference type="Google" id="ProtNLM"/>
    </source>
</evidence>
<dbReference type="EMBL" id="KI927341">
    <property type="protein sequence ID" value="ETW55470.1"/>
    <property type="molecule type" value="Genomic_DNA"/>
</dbReference>
<proteinExistence type="predicted"/>